<dbReference type="Pfam" id="PF11360">
    <property type="entry name" value="DUF3110"/>
    <property type="match status" value="1"/>
</dbReference>
<dbReference type="Proteomes" id="UP001497392">
    <property type="component" value="Unassembled WGS sequence"/>
</dbReference>
<feature type="region of interest" description="Disordered" evidence="1">
    <location>
        <begin position="147"/>
        <end position="177"/>
    </location>
</feature>
<accession>A0ABP1G6F9</accession>
<name>A0ABP1G6F9_9CHLO</name>
<feature type="compositionally biased region" description="Basic and acidic residues" evidence="1">
    <location>
        <begin position="164"/>
        <end position="173"/>
    </location>
</feature>
<dbReference type="PANTHER" id="PTHR37178">
    <property type="entry name" value="PLANT/PROTEIN"/>
    <property type="match status" value="1"/>
</dbReference>
<protein>
    <submittedName>
        <fullName evidence="2">G10853 protein</fullName>
    </submittedName>
</protein>
<reference evidence="2 3" key="1">
    <citation type="submission" date="2024-06" db="EMBL/GenBank/DDBJ databases">
        <authorList>
            <person name="Kraege A."/>
            <person name="Thomma B."/>
        </authorList>
    </citation>
    <scope>NUCLEOTIDE SEQUENCE [LARGE SCALE GENOMIC DNA]</scope>
</reference>
<evidence type="ECO:0000313" key="3">
    <source>
        <dbReference type="Proteomes" id="UP001497392"/>
    </source>
</evidence>
<dbReference type="PANTHER" id="PTHR37178:SF1">
    <property type="entry name" value="PLANT_PROTEIN"/>
    <property type="match status" value="1"/>
</dbReference>
<evidence type="ECO:0000313" key="2">
    <source>
        <dbReference type="EMBL" id="CAL5227825.1"/>
    </source>
</evidence>
<sequence>MVGRASTYSECHVTLLRANKSLCNGPWTGSQKALSRGREEASVRAMALHGSGCLRGSVFEGQQHHRPHCTRGKLSCYAFSGYTRQCPGGQRTYERVLRYPSGQVRRIRYPITDEEDTWPGDATSSYAEGWDPDRWDSLDIIQPTGQVIRTERSSSTRSSTATPVEKEQADEKVSSLPRSPAELLRHIQSDGYKQAQREQAQRVQSSFEILEGSPWLQSRPVFVLATQQRDSDQGLTYTLRVRVSKPEAESEISRVLGKKRPDGSALLSVSELRDGIVTFEDPDDAERYGNLLEAEGRLEVLVARVDSHELFRASQGVRSVVVLLRKGCHLPLPEQLSSALRSKRSLEDGLEDF</sequence>
<keyword evidence="3" id="KW-1185">Reference proteome</keyword>
<dbReference type="InterPro" id="IPR021503">
    <property type="entry name" value="DUF3110"/>
</dbReference>
<comment type="caution">
    <text evidence="2">The sequence shown here is derived from an EMBL/GenBank/DDBJ whole genome shotgun (WGS) entry which is preliminary data.</text>
</comment>
<proteinExistence type="predicted"/>
<evidence type="ECO:0000256" key="1">
    <source>
        <dbReference type="SAM" id="MobiDB-lite"/>
    </source>
</evidence>
<gene>
    <name evidence="2" type="primary">g10853</name>
    <name evidence="2" type="ORF">VP750_LOCUS9731</name>
</gene>
<dbReference type="EMBL" id="CAXHTA020000017">
    <property type="protein sequence ID" value="CAL5227825.1"/>
    <property type="molecule type" value="Genomic_DNA"/>
</dbReference>
<organism evidence="2 3">
    <name type="scientific">Coccomyxa viridis</name>
    <dbReference type="NCBI Taxonomy" id="1274662"/>
    <lineage>
        <taxon>Eukaryota</taxon>
        <taxon>Viridiplantae</taxon>
        <taxon>Chlorophyta</taxon>
        <taxon>core chlorophytes</taxon>
        <taxon>Trebouxiophyceae</taxon>
        <taxon>Trebouxiophyceae incertae sedis</taxon>
        <taxon>Coccomyxaceae</taxon>
        <taxon>Coccomyxa</taxon>
    </lineage>
</organism>